<sequence length="580" mass="62512">MALELAALSAHKGRTSQSPRAGRGAARNLMKHLERRARRYVKSTHGAAPGDRNKKYAAFARHTCLNTNCNGNGTLPAGPSHVARYLPSYRNWHGSPAVSIPVCPCYTIMKQKQNGKKWLEKGSPCNDKPSAGLFPSRSATVNYADVNKSSQTGAAAAEGFDSERQLSRASLTPKVSRARTAPPSPASQGRCNREKPPCKYFHPPQHLKDQLLINGRNHLALKNALMQQMGLTPGQVLPGQVPAVVGGVSGAGAAASHLAALDPISLALLAPQATSPYLSGVPGVGSTYAQYYAPQLVPAVLGHDPSGAAASPLGVMQQPVLQQKLPRTDRLEVRGIADKGQWASTWVSGLAGSGRVERSEVRERRTCWCVVVQVCREFQRGACKRAESECRFAHPPPPVAAHDDGCVTVCMDAVKGRCVRDPCRYFHPPLHLQAHLKAQARGAVRHQAARSCLARSRSLLFFRLVSLAATPLLFAKLLLFSSPQRRLAPRFRRTHALLYFKCILCIYYIVIVSVPSRDASLHVDGRSSAAFGSERDFGAGQETAGARRARAATGTTASFARFTPLLVPPARSLRAPLPPT</sequence>
<dbReference type="Proteomes" id="UP001064048">
    <property type="component" value="Chromosome 3"/>
</dbReference>
<evidence type="ECO:0000313" key="2">
    <source>
        <dbReference type="Proteomes" id="UP001064048"/>
    </source>
</evidence>
<organism evidence="1 2">
    <name type="scientific">Choristoneura fumiferana</name>
    <name type="common">Spruce budworm moth</name>
    <name type="synonym">Archips fumiferana</name>
    <dbReference type="NCBI Taxonomy" id="7141"/>
    <lineage>
        <taxon>Eukaryota</taxon>
        <taxon>Metazoa</taxon>
        <taxon>Ecdysozoa</taxon>
        <taxon>Arthropoda</taxon>
        <taxon>Hexapoda</taxon>
        <taxon>Insecta</taxon>
        <taxon>Pterygota</taxon>
        <taxon>Neoptera</taxon>
        <taxon>Endopterygota</taxon>
        <taxon>Lepidoptera</taxon>
        <taxon>Glossata</taxon>
        <taxon>Ditrysia</taxon>
        <taxon>Tortricoidea</taxon>
        <taxon>Tortricidae</taxon>
        <taxon>Tortricinae</taxon>
        <taxon>Choristoneura</taxon>
    </lineage>
</organism>
<protein>
    <submittedName>
        <fullName evidence="1">Uncharacterized protein</fullName>
    </submittedName>
</protein>
<evidence type="ECO:0000313" key="1">
    <source>
        <dbReference type="EMBL" id="KAI8427665.1"/>
    </source>
</evidence>
<name>A0ACC0JU98_CHOFU</name>
<reference evidence="1 2" key="1">
    <citation type="journal article" date="2022" name="Genome Biol. Evol.">
        <title>The Spruce Budworm Genome: Reconstructing the Evolutionary History of Antifreeze Proteins.</title>
        <authorList>
            <person name="Beliveau C."/>
            <person name="Gagne P."/>
            <person name="Picq S."/>
            <person name="Vernygora O."/>
            <person name="Keeling C.I."/>
            <person name="Pinkney K."/>
            <person name="Doucet D."/>
            <person name="Wen F."/>
            <person name="Johnston J.S."/>
            <person name="Maaroufi H."/>
            <person name="Boyle B."/>
            <person name="Laroche J."/>
            <person name="Dewar K."/>
            <person name="Juretic N."/>
            <person name="Blackburn G."/>
            <person name="Nisole A."/>
            <person name="Brunet B."/>
            <person name="Brandao M."/>
            <person name="Lumley L."/>
            <person name="Duan J."/>
            <person name="Quan G."/>
            <person name="Lucarotti C.J."/>
            <person name="Roe A.D."/>
            <person name="Sperling F.A.H."/>
            <person name="Levesque R.C."/>
            <person name="Cusson M."/>
        </authorList>
    </citation>
    <scope>NUCLEOTIDE SEQUENCE [LARGE SCALE GENOMIC DNA]</scope>
    <source>
        <strain evidence="1">Glfc:IPQL:Cfum</strain>
    </source>
</reference>
<accession>A0ACC0JU98</accession>
<comment type="caution">
    <text evidence="1">The sequence shown here is derived from an EMBL/GenBank/DDBJ whole genome shotgun (WGS) entry which is preliminary data.</text>
</comment>
<gene>
    <name evidence="1" type="ORF">MSG28_002131</name>
</gene>
<dbReference type="EMBL" id="CM046103">
    <property type="protein sequence ID" value="KAI8427665.1"/>
    <property type="molecule type" value="Genomic_DNA"/>
</dbReference>
<proteinExistence type="predicted"/>
<keyword evidence="2" id="KW-1185">Reference proteome</keyword>